<dbReference type="EMBL" id="QWGA01000004">
    <property type="protein sequence ID" value="RIJ29807.1"/>
    <property type="molecule type" value="Genomic_DNA"/>
</dbReference>
<evidence type="ECO:0000256" key="4">
    <source>
        <dbReference type="ARBA" id="ARBA00022475"/>
    </source>
</evidence>
<protein>
    <recommendedName>
        <fullName evidence="3">Type II secretion system core protein G</fullName>
    </recommendedName>
</protein>
<dbReference type="InterPro" id="IPR013545">
    <property type="entry name" value="T2SS_protein-GspG_C"/>
</dbReference>
<keyword evidence="9 10" id="KW-0472">Membrane</keyword>
<evidence type="ECO:0000313" key="13">
    <source>
        <dbReference type="Proteomes" id="UP000265845"/>
    </source>
</evidence>
<evidence type="ECO:0000256" key="8">
    <source>
        <dbReference type="ARBA" id="ARBA00022989"/>
    </source>
</evidence>
<dbReference type="PRINTS" id="PR00813">
    <property type="entry name" value="BCTERIALGSPG"/>
</dbReference>
<keyword evidence="7 10" id="KW-0812">Transmembrane</keyword>
<evidence type="ECO:0000256" key="5">
    <source>
        <dbReference type="ARBA" id="ARBA00022481"/>
    </source>
</evidence>
<keyword evidence="8 10" id="KW-1133">Transmembrane helix</keyword>
<keyword evidence="6" id="KW-0997">Cell inner membrane</keyword>
<dbReference type="InterPro" id="IPR000983">
    <property type="entry name" value="Bac_GSPG_pilin"/>
</dbReference>
<gene>
    <name evidence="12" type="primary">gspG</name>
    <name evidence="12" type="ORF">D1222_08190</name>
</gene>
<dbReference type="Pfam" id="PF08334">
    <property type="entry name" value="T2SSG"/>
    <property type="match status" value="1"/>
</dbReference>
<dbReference type="InterPro" id="IPR010054">
    <property type="entry name" value="Type2_sec_GspG"/>
</dbReference>
<dbReference type="InterPro" id="IPR045584">
    <property type="entry name" value="Pilin-like"/>
</dbReference>
<evidence type="ECO:0000256" key="2">
    <source>
        <dbReference type="ARBA" id="ARBA00009984"/>
    </source>
</evidence>
<keyword evidence="5" id="KW-0488">Methylation</keyword>
<comment type="similarity">
    <text evidence="2">Belongs to the GSP G family.</text>
</comment>
<dbReference type="Proteomes" id="UP000265845">
    <property type="component" value="Unassembled WGS sequence"/>
</dbReference>
<dbReference type="NCBIfam" id="TIGR01710">
    <property type="entry name" value="typeII_sec_gspG"/>
    <property type="match status" value="1"/>
</dbReference>
<evidence type="ECO:0000313" key="12">
    <source>
        <dbReference type="EMBL" id="RIJ29807.1"/>
    </source>
</evidence>
<reference evidence="12 13" key="1">
    <citation type="submission" date="2018-08" db="EMBL/GenBank/DDBJ databases">
        <title>Henriciella mobilis sp. nov., isolated from seawater.</title>
        <authorList>
            <person name="Cheng H."/>
            <person name="Wu Y.-H."/>
            <person name="Xu X.-W."/>
            <person name="Guo L.-L."/>
        </authorList>
    </citation>
    <scope>NUCLEOTIDE SEQUENCE [LARGE SCALE GENOMIC DNA]</scope>
    <source>
        <strain evidence="12 13">CCUG67844</strain>
    </source>
</reference>
<dbReference type="GO" id="GO:0015627">
    <property type="term" value="C:type II protein secretion system complex"/>
    <property type="evidence" value="ECO:0007669"/>
    <property type="project" value="InterPro"/>
</dbReference>
<evidence type="ECO:0000256" key="1">
    <source>
        <dbReference type="ARBA" id="ARBA00004377"/>
    </source>
</evidence>
<dbReference type="Pfam" id="PF07963">
    <property type="entry name" value="N_methyl"/>
    <property type="match status" value="1"/>
</dbReference>
<evidence type="ECO:0000256" key="9">
    <source>
        <dbReference type="ARBA" id="ARBA00023136"/>
    </source>
</evidence>
<dbReference type="GO" id="GO:0005886">
    <property type="term" value="C:plasma membrane"/>
    <property type="evidence" value="ECO:0007669"/>
    <property type="project" value="UniProtKB-SubCell"/>
</dbReference>
<keyword evidence="4" id="KW-1003">Cell membrane</keyword>
<dbReference type="OrthoDB" id="9795612at2"/>
<sequence>MARPPAALKNQHGYTLTELLVVLVILGLIAAAITPRIIGRLDSSKVEAARIQLDTLSASVDIYYIDNRRYPSPDEGLSVLLTRPDNLPTWNGPYVRTASNLIDPWGNPFAFEPPNGDQPARIISYGADGAPGGSGQEADLVFPDV</sequence>
<accession>A0A399RIG9</accession>
<evidence type="ECO:0000256" key="6">
    <source>
        <dbReference type="ARBA" id="ARBA00022519"/>
    </source>
</evidence>
<feature type="transmembrane region" description="Helical" evidence="10">
    <location>
        <begin position="20"/>
        <end position="38"/>
    </location>
</feature>
<name>A0A399RIG9_9PROT</name>
<dbReference type="RefSeq" id="WP_119453787.1">
    <property type="nucleotide sequence ID" value="NZ_QWGA01000004.1"/>
</dbReference>
<evidence type="ECO:0000259" key="11">
    <source>
        <dbReference type="Pfam" id="PF08334"/>
    </source>
</evidence>
<dbReference type="InterPro" id="IPR012902">
    <property type="entry name" value="N_methyl_site"/>
</dbReference>
<evidence type="ECO:0000256" key="3">
    <source>
        <dbReference type="ARBA" id="ARBA00020042"/>
    </source>
</evidence>
<evidence type="ECO:0000256" key="7">
    <source>
        <dbReference type="ARBA" id="ARBA00022692"/>
    </source>
</evidence>
<keyword evidence="13" id="KW-1185">Reference proteome</keyword>
<evidence type="ECO:0000256" key="10">
    <source>
        <dbReference type="SAM" id="Phobius"/>
    </source>
</evidence>
<dbReference type="NCBIfam" id="TIGR02532">
    <property type="entry name" value="IV_pilin_GFxxxE"/>
    <property type="match status" value="1"/>
</dbReference>
<dbReference type="SUPFAM" id="SSF54523">
    <property type="entry name" value="Pili subunits"/>
    <property type="match status" value="1"/>
</dbReference>
<comment type="caution">
    <text evidence="12">The sequence shown here is derived from an EMBL/GenBank/DDBJ whole genome shotgun (WGS) entry which is preliminary data.</text>
</comment>
<comment type="subcellular location">
    <subcellularLocation>
        <location evidence="1">Cell inner membrane</location>
        <topology evidence="1">Single-pass membrane protein</topology>
    </subcellularLocation>
</comment>
<proteinExistence type="inferred from homology"/>
<feature type="domain" description="Type II secretion system protein GspG C-terminal" evidence="11">
    <location>
        <begin position="36"/>
        <end position="140"/>
    </location>
</feature>
<organism evidence="12 13">
    <name type="scientific">Henriciella algicola</name>
    <dbReference type="NCBI Taxonomy" id="1608422"/>
    <lineage>
        <taxon>Bacteria</taxon>
        <taxon>Pseudomonadati</taxon>
        <taxon>Pseudomonadota</taxon>
        <taxon>Alphaproteobacteria</taxon>
        <taxon>Hyphomonadales</taxon>
        <taxon>Hyphomonadaceae</taxon>
        <taxon>Henriciella</taxon>
    </lineage>
</organism>
<dbReference type="Gene3D" id="3.30.700.10">
    <property type="entry name" value="Glycoprotein, Type 4 Pilin"/>
    <property type="match status" value="1"/>
</dbReference>
<dbReference type="AlphaFoldDB" id="A0A399RIG9"/>
<dbReference type="GO" id="GO:0015628">
    <property type="term" value="P:protein secretion by the type II secretion system"/>
    <property type="evidence" value="ECO:0007669"/>
    <property type="project" value="InterPro"/>
</dbReference>